<dbReference type="STRING" id="2512241.A0A553IDR4"/>
<dbReference type="AlphaFoldDB" id="A0A553IDR4"/>
<dbReference type="Proteomes" id="UP000319160">
    <property type="component" value="Unassembled WGS sequence"/>
</dbReference>
<name>A0A553IDR4_9PEZI</name>
<protein>
    <submittedName>
        <fullName evidence="1">Uncharacterized protein</fullName>
    </submittedName>
</protein>
<comment type="caution">
    <text evidence="1">The sequence shown here is derived from an EMBL/GenBank/DDBJ whole genome shotgun (WGS) entry which is preliminary data.</text>
</comment>
<gene>
    <name evidence="1" type="ORF">FHL15_000976</name>
</gene>
<reference evidence="2" key="1">
    <citation type="submission" date="2019-06" db="EMBL/GenBank/DDBJ databases">
        <title>Draft genome sequence of the griseofulvin-producing fungus Xylaria cubensis strain G536.</title>
        <authorList>
            <person name="Mead M.E."/>
            <person name="Raja H.A."/>
            <person name="Steenwyk J.L."/>
            <person name="Knowles S.L."/>
            <person name="Oberlies N.H."/>
            <person name="Rokas A."/>
        </authorList>
    </citation>
    <scope>NUCLEOTIDE SEQUENCE [LARGE SCALE GENOMIC DNA]</scope>
    <source>
        <strain evidence="2">G536</strain>
    </source>
</reference>
<organism evidence="1 2">
    <name type="scientific">Xylaria flabelliformis</name>
    <dbReference type="NCBI Taxonomy" id="2512241"/>
    <lineage>
        <taxon>Eukaryota</taxon>
        <taxon>Fungi</taxon>
        <taxon>Dikarya</taxon>
        <taxon>Ascomycota</taxon>
        <taxon>Pezizomycotina</taxon>
        <taxon>Sordariomycetes</taxon>
        <taxon>Xylariomycetidae</taxon>
        <taxon>Xylariales</taxon>
        <taxon>Xylariaceae</taxon>
        <taxon>Xylaria</taxon>
    </lineage>
</organism>
<dbReference type="OrthoDB" id="5233293at2759"/>
<dbReference type="EMBL" id="VFLP01000003">
    <property type="protein sequence ID" value="TRX98331.1"/>
    <property type="molecule type" value="Genomic_DNA"/>
</dbReference>
<keyword evidence="2" id="KW-1185">Reference proteome</keyword>
<evidence type="ECO:0000313" key="1">
    <source>
        <dbReference type="EMBL" id="TRX98331.1"/>
    </source>
</evidence>
<accession>A0A553IDR4</accession>
<proteinExistence type="predicted"/>
<sequence length="244" mass="26971">MSCTTYAALLPSRTNYRYTFERQFKADLSSVIPVNHSQVAGKMANSTGLTTETLLDIPVAPLSSPEPELQRGRKRRRDLSFEVGGGRTTIPSTESATFRGRCRYRSSSRYMEMSSLSRPTSQRRMMAGNHYRNTSASPSPSRRKLLRITQLAKDRLRSQSPSRSQSPYVAHAGLGTTQYLAKHRRQRTQSRSRVHTSVPMGFEMASHGDGVKITAVEALVLPHASYGIAMSGGISSTEKGSGQR</sequence>
<evidence type="ECO:0000313" key="2">
    <source>
        <dbReference type="Proteomes" id="UP000319160"/>
    </source>
</evidence>